<evidence type="ECO:0000313" key="2">
    <source>
        <dbReference type="EMBL" id="KAI0497098.1"/>
    </source>
</evidence>
<protein>
    <submittedName>
        <fullName evidence="2">Uncharacterized protein</fullName>
    </submittedName>
</protein>
<evidence type="ECO:0000256" key="1">
    <source>
        <dbReference type="SAM" id="MobiDB-lite"/>
    </source>
</evidence>
<dbReference type="EMBL" id="JAGYWB010000016">
    <property type="protein sequence ID" value="KAI0497098.1"/>
    <property type="molecule type" value="Genomic_DNA"/>
</dbReference>
<dbReference type="AlphaFoldDB" id="A0A8T3AM57"/>
<feature type="region of interest" description="Disordered" evidence="1">
    <location>
        <begin position="105"/>
        <end position="140"/>
    </location>
</feature>
<accession>A0A8T3AM57</accession>
<sequence length="140" mass="15767">MPIVISYCKIQKVRLGTNKLKTNKERIHTAVHNKNNQIVLEMMQNPYIDLLSSTKLTYRGGKPKEKRERDRRSLLLPCLLDHRRISARPPVDALCSAGPPLEVLTSAGPQPDAVAPSDHHLRPSPLPDHRLTSLLRLTTT</sequence>
<keyword evidence="3" id="KW-1185">Reference proteome</keyword>
<comment type="caution">
    <text evidence="2">The sequence shown here is derived from an EMBL/GenBank/DDBJ whole genome shotgun (WGS) entry which is preliminary data.</text>
</comment>
<name>A0A8T3AM57_DENNO</name>
<organism evidence="2 3">
    <name type="scientific">Dendrobium nobile</name>
    <name type="common">Orchid</name>
    <dbReference type="NCBI Taxonomy" id="94219"/>
    <lineage>
        <taxon>Eukaryota</taxon>
        <taxon>Viridiplantae</taxon>
        <taxon>Streptophyta</taxon>
        <taxon>Embryophyta</taxon>
        <taxon>Tracheophyta</taxon>
        <taxon>Spermatophyta</taxon>
        <taxon>Magnoliopsida</taxon>
        <taxon>Liliopsida</taxon>
        <taxon>Asparagales</taxon>
        <taxon>Orchidaceae</taxon>
        <taxon>Epidendroideae</taxon>
        <taxon>Malaxideae</taxon>
        <taxon>Dendrobiinae</taxon>
        <taxon>Dendrobium</taxon>
    </lineage>
</organism>
<gene>
    <name evidence="2" type="ORF">KFK09_023426</name>
</gene>
<proteinExistence type="predicted"/>
<dbReference type="Proteomes" id="UP000829196">
    <property type="component" value="Unassembled WGS sequence"/>
</dbReference>
<feature type="compositionally biased region" description="Basic and acidic residues" evidence="1">
    <location>
        <begin position="117"/>
        <end position="131"/>
    </location>
</feature>
<evidence type="ECO:0000313" key="3">
    <source>
        <dbReference type="Proteomes" id="UP000829196"/>
    </source>
</evidence>
<reference evidence="2" key="1">
    <citation type="journal article" date="2022" name="Front. Genet.">
        <title>Chromosome-Scale Assembly of the Dendrobium nobile Genome Provides Insights Into the Molecular Mechanism of the Biosynthesis of the Medicinal Active Ingredient of Dendrobium.</title>
        <authorList>
            <person name="Xu Q."/>
            <person name="Niu S.-C."/>
            <person name="Li K.-L."/>
            <person name="Zheng P.-J."/>
            <person name="Zhang X.-J."/>
            <person name="Jia Y."/>
            <person name="Liu Y."/>
            <person name="Niu Y.-X."/>
            <person name="Yu L.-H."/>
            <person name="Chen D.-F."/>
            <person name="Zhang G.-Q."/>
        </authorList>
    </citation>
    <scope>NUCLEOTIDE SEQUENCE</scope>
    <source>
        <tissue evidence="2">Leaf</tissue>
    </source>
</reference>